<dbReference type="Proteomes" id="UP000237000">
    <property type="component" value="Unassembled WGS sequence"/>
</dbReference>
<dbReference type="InParanoid" id="A0A2P5CKR2"/>
<keyword evidence="1" id="KW-1133">Transmembrane helix</keyword>
<reference evidence="3" key="1">
    <citation type="submission" date="2016-06" db="EMBL/GenBank/DDBJ databases">
        <title>Parallel loss of symbiosis genes in relatives of nitrogen-fixing non-legume Parasponia.</title>
        <authorList>
            <person name="Van Velzen R."/>
            <person name="Holmer R."/>
            <person name="Bu F."/>
            <person name="Rutten L."/>
            <person name="Van Zeijl A."/>
            <person name="Liu W."/>
            <person name="Santuari L."/>
            <person name="Cao Q."/>
            <person name="Sharma T."/>
            <person name="Shen D."/>
            <person name="Roswanjaya Y."/>
            <person name="Wardhani T."/>
            <person name="Kalhor M.S."/>
            <person name="Jansen J."/>
            <person name="Van den Hoogen J."/>
            <person name="Gungor B."/>
            <person name="Hartog M."/>
            <person name="Hontelez J."/>
            <person name="Verver J."/>
            <person name="Yang W.-C."/>
            <person name="Schijlen E."/>
            <person name="Repin R."/>
            <person name="Schilthuizen M."/>
            <person name="Schranz E."/>
            <person name="Heidstra R."/>
            <person name="Miyata K."/>
            <person name="Fedorova E."/>
            <person name="Kohlen W."/>
            <person name="Bisseling T."/>
            <person name="Smit S."/>
            <person name="Geurts R."/>
        </authorList>
    </citation>
    <scope>NUCLEOTIDE SEQUENCE [LARGE SCALE GENOMIC DNA]</scope>
    <source>
        <strain evidence="3">cv. RG33-2</strain>
    </source>
</reference>
<dbReference type="AlphaFoldDB" id="A0A2P5CKR2"/>
<sequence>MISPGFNLSFLFKTRHHQRLRLRLRLRRWRLLFFLLMLMLVLLFIGLFHGCSMELESCDNLSSGLGHVKKPFLVRPSGVESSPDLFFVLLRVLVLLSATTTLVLA</sequence>
<keyword evidence="1" id="KW-0472">Membrane</keyword>
<protein>
    <recommendedName>
        <fullName evidence="4">Transmembrane protein</fullName>
    </recommendedName>
</protein>
<accession>A0A2P5CKR2</accession>
<feature type="transmembrane region" description="Helical" evidence="1">
    <location>
        <begin position="29"/>
        <end position="48"/>
    </location>
</feature>
<evidence type="ECO:0000313" key="3">
    <source>
        <dbReference type="Proteomes" id="UP000237000"/>
    </source>
</evidence>
<comment type="caution">
    <text evidence="2">The sequence shown here is derived from an EMBL/GenBank/DDBJ whole genome shotgun (WGS) entry which is preliminary data.</text>
</comment>
<evidence type="ECO:0000256" key="1">
    <source>
        <dbReference type="SAM" id="Phobius"/>
    </source>
</evidence>
<keyword evidence="1" id="KW-0812">Transmembrane</keyword>
<evidence type="ECO:0008006" key="4">
    <source>
        <dbReference type="Google" id="ProtNLM"/>
    </source>
</evidence>
<evidence type="ECO:0000313" key="2">
    <source>
        <dbReference type="EMBL" id="PON61624.1"/>
    </source>
</evidence>
<dbReference type="EMBL" id="JXTC01000354">
    <property type="protein sequence ID" value="PON61624.1"/>
    <property type="molecule type" value="Genomic_DNA"/>
</dbReference>
<proteinExistence type="predicted"/>
<name>A0A2P5CKR2_TREOI</name>
<gene>
    <name evidence="2" type="ORF">TorRG33x02_281160</name>
</gene>
<feature type="transmembrane region" description="Helical" evidence="1">
    <location>
        <begin position="85"/>
        <end position="104"/>
    </location>
</feature>
<keyword evidence="3" id="KW-1185">Reference proteome</keyword>
<dbReference type="OrthoDB" id="10413131at2759"/>
<organism evidence="2 3">
    <name type="scientific">Trema orientale</name>
    <name type="common">Charcoal tree</name>
    <name type="synonym">Celtis orientalis</name>
    <dbReference type="NCBI Taxonomy" id="63057"/>
    <lineage>
        <taxon>Eukaryota</taxon>
        <taxon>Viridiplantae</taxon>
        <taxon>Streptophyta</taxon>
        <taxon>Embryophyta</taxon>
        <taxon>Tracheophyta</taxon>
        <taxon>Spermatophyta</taxon>
        <taxon>Magnoliopsida</taxon>
        <taxon>eudicotyledons</taxon>
        <taxon>Gunneridae</taxon>
        <taxon>Pentapetalae</taxon>
        <taxon>rosids</taxon>
        <taxon>fabids</taxon>
        <taxon>Rosales</taxon>
        <taxon>Cannabaceae</taxon>
        <taxon>Trema</taxon>
    </lineage>
</organism>